<dbReference type="AlphaFoldDB" id="A0A4Q5HHB4"/>
<keyword evidence="4" id="KW-1185">Reference proteome</keyword>
<dbReference type="InterPro" id="IPR029044">
    <property type="entry name" value="Nucleotide-diphossugar_trans"/>
</dbReference>
<dbReference type="PANTHER" id="PTHR22916:SF3">
    <property type="entry name" value="UDP-GLCNAC:BETAGAL BETA-1,3-N-ACETYLGLUCOSAMINYLTRANSFERASE-LIKE PROTEIN 1"/>
    <property type="match status" value="1"/>
</dbReference>
<proteinExistence type="predicted"/>
<dbReference type="EMBL" id="RCXO01000009">
    <property type="protein sequence ID" value="RYT80870.1"/>
    <property type="molecule type" value="Genomic_DNA"/>
</dbReference>
<dbReference type="Proteomes" id="UP000291191">
    <property type="component" value="Unassembled WGS sequence"/>
</dbReference>
<reference evidence="3 4" key="1">
    <citation type="journal article" date="2019" name="Science, e1252229">
        <title>Invertible promoters mediate bacterial phase variation, antibiotic resistance, and host adaptation in the gut.</title>
        <authorList>
            <person name="Jiang X."/>
            <person name="Hall A.B."/>
            <person name="Arthur T.D."/>
            <person name="Plichta D.R."/>
            <person name="Covington C.T."/>
            <person name="Poyet M."/>
            <person name="Crothers J."/>
            <person name="Moses P.L."/>
            <person name="Tolonen A.C."/>
            <person name="Vlamakis H."/>
            <person name="Alm E.J."/>
            <person name="Xavier R.J."/>
        </authorList>
    </citation>
    <scope>NUCLEOTIDE SEQUENCE [LARGE SCALE GENOMIC DNA]</scope>
    <source>
        <strain evidence="4">bf_0095</strain>
    </source>
</reference>
<accession>A0A4Q5HHB4</accession>
<keyword evidence="1" id="KW-0812">Transmembrane</keyword>
<dbReference type="RefSeq" id="WP_115502534.1">
    <property type="nucleotide sequence ID" value="NZ_CABMMK010000003.1"/>
</dbReference>
<evidence type="ECO:0000313" key="4">
    <source>
        <dbReference type="Proteomes" id="UP000291191"/>
    </source>
</evidence>
<evidence type="ECO:0000259" key="2">
    <source>
        <dbReference type="Pfam" id="PF00535"/>
    </source>
</evidence>
<dbReference type="Gene3D" id="3.90.550.10">
    <property type="entry name" value="Spore Coat Polysaccharide Biosynthesis Protein SpsA, Chain A"/>
    <property type="match status" value="1"/>
</dbReference>
<sequence>MNDQVFVSIIMAAYNAEQTIKQSINSVLSQSYADFELIVVNDCSSDKTREIVVDYTKKDNRVRLINNKKNSGVSISRHNGLINSKGAWIAVLDSDDLWAPDKLKKQIDFVVQTSAKLVFTGSTYISNDGTSINWIFHVPTQISYKSLLKQNFISNSSVLVEKSLYSDFESIGDQMHEDFACWLKILRSGIMAYGIDEPLLVYRIAKKSKSGNKKKSAIMAWRTYRYIGLGLFQSFYYLMCYGITGIIKYYHINKNINN</sequence>
<keyword evidence="3" id="KW-0808">Transferase</keyword>
<feature type="transmembrane region" description="Helical" evidence="1">
    <location>
        <begin position="226"/>
        <end position="250"/>
    </location>
</feature>
<dbReference type="Pfam" id="PF00535">
    <property type="entry name" value="Glycos_transf_2"/>
    <property type="match status" value="1"/>
</dbReference>
<dbReference type="OrthoDB" id="9802649at2"/>
<dbReference type="InterPro" id="IPR001173">
    <property type="entry name" value="Glyco_trans_2-like"/>
</dbReference>
<comment type="caution">
    <text evidence="3">The sequence shown here is derived from an EMBL/GenBank/DDBJ whole genome shotgun (WGS) entry which is preliminary data.</text>
</comment>
<dbReference type="PANTHER" id="PTHR22916">
    <property type="entry name" value="GLYCOSYLTRANSFERASE"/>
    <property type="match status" value="1"/>
</dbReference>
<keyword evidence="1" id="KW-1133">Transmembrane helix</keyword>
<protein>
    <submittedName>
        <fullName evidence="3">Glycosyltransferase family 2 protein</fullName>
    </submittedName>
</protein>
<name>A0A4Q5HHB4_9BACE</name>
<evidence type="ECO:0000313" key="3">
    <source>
        <dbReference type="EMBL" id="RYT80870.1"/>
    </source>
</evidence>
<dbReference type="GO" id="GO:0016758">
    <property type="term" value="F:hexosyltransferase activity"/>
    <property type="evidence" value="ECO:0007669"/>
    <property type="project" value="UniProtKB-ARBA"/>
</dbReference>
<keyword evidence="1" id="KW-0472">Membrane</keyword>
<evidence type="ECO:0000256" key="1">
    <source>
        <dbReference type="SAM" id="Phobius"/>
    </source>
</evidence>
<dbReference type="SUPFAM" id="SSF53448">
    <property type="entry name" value="Nucleotide-diphospho-sugar transferases"/>
    <property type="match status" value="1"/>
</dbReference>
<gene>
    <name evidence="3" type="ORF">EAJ06_09260</name>
</gene>
<feature type="domain" description="Glycosyltransferase 2-like" evidence="2">
    <location>
        <begin position="8"/>
        <end position="138"/>
    </location>
</feature>
<organism evidence="3 4">
    <name type="scientific">Bacteroides intestinalis</name>
    <dbReference type="NCBI Taxonomy" id="329854"/>
    <lineage>
        <taxon>Bacteria</taxon>
        <taxon>Pseudomonadati</taxon>
        <taxon>Bacteroidota</taxon>
        <taxon>Bacteroidia</taxon>
        <taxon>Bacteroidales</taxon>
        <taxon>Bacteroidaceae</taxon>
        <taxon>Bacteroides</taxon>
    </lineage>
</organism>